<dbReference type="Pfam" id="PF11950">
    <property type="entry name" value="DUF3467"/>
    <property type="match status" value="1"/>
</dbReference>
<organism evidence="1 2">
    <name type="scientific">Belliella alkalica</name>
    <dbReference type="NCBI Taxonomy" id="1730871"/>
    <lineage>
        <taxon>Bacteria</taxon>
        <taxon>Pseudomonadati</taxon>
        <taxon>Bacteroidota</taxon>
        <taxon>Cytophagia</taxon>
        <taxon>Cytophagales</taxon>
        <taxon>Cyclobacteriaceae</taxon>
        <taxon>Belliella</taxon>
    </lineage>
</organism>
<reference evidence="1" key="1">
    <citation type="submission" date="2022-03" db="EMBL/GenBank/DDBJ databases">
        <title>De novo assembled genomes of Belliella spp. (Cyclobacteriaceae) strains.</title>
        <authorList>
            <person name="Szabo A."/>
            <person name="Korponai K."/>
            <person name="Felfoldi T."/>
        </authorList>
    </citation>
    <scope>NUCLEOTIDE SEQUENCE</scope>
    <source>
        <strain evidence="1">DSM 111903</strain>
    </source>
</reference>
<dbReference type="RefSeq" id="WP_241410760.1">
    <property type="nucleotide sequence ID" value="NZ_JAKZGO010000004.1"/>
</dbReference>
<dbReference type="EMBL" id="JAKZGO010000004">
    <property type="protein sequence ID" value="MCH7413209.1"/>
    <property type="molecule type" value="Genomic_DNA"/>
</dbReference>
<keyword evidence="2" id="KW-1185">Reference proteome</keyword>
<proteinExistence type="predicted"/>
<dbReference type="Proteomes" id="UP001165430">
    <property type="component" value="Unassembled WGS sequence"/>
</dbReference>
<evidence type="ECO:0000313" key="2">
    <source>
        <dbReference type="Proteomes" id="UP001165430"/>
    </source>
</evidence>
<dbReference type="InterPro" id="IPR021857">
    <property type="entry name" value="DUF3467"/>
</dbReference>
<comment type="caution">
    <text evidence="1">The sequence shown here is derived from an EMBL/GenBank/DDBJ whole genome shotgun (WGS) entry which is preliminary data.</text>
</comment>
<accession>A0ABS9V9W3</accession>
<name>A0ABS9V9W3_9BACT</name>
<evidence type="ECO:0000313" key="1">
    <source>
        <dbReference type="EMBL" id="MCH7413209.1"/>
    </source>
</evidence>
<protein>
    <submittedName>
        <fullName evidence="1">DUF3467 domain-containing protein</fullName>
    </submittedName>
</protein>
<gene>
    <name evidence="1" type="ORF">MM213_06930</name>
</gene>
<sequence length="113" mass="13291">MQTKSRIISKYIFKDDYNPKYVNGAFGGLGPQGEFIINFYFERVPLPNSQTFEIIDGNSVQEIENERKPLDHEQSLVRVVENGIIMDYQHAKEIHRWLGEHLKTFEKTFLNNE</sequence>